<protein>
    <submittedName>
        <fullName evidence="2">Uncharacterized protein</fullName>
    </submittedName>
</protein>
<feature type="compositionally biased region" description="Low complexity" evidence="1">
    <location>
        <begin position="121"/>
        <end position="133"/>
    </location>
</feature>
<organism evidence="2 3">
    <name type="scientific">Prunus armeniaca</name>
    <name type="common">Apricot</name>
    <name type="synonym">Armeniaca vulgaris</name>
    <dbReference type="NCBI Taxonomy" id="36596"/>
    <lineage>
        <taxon>Eukaryota</taxon>
        <taxon>Viridiplantae</taxon>
        <taxon>Streptophyta</taxon>
        <taxon>Embryophyta</taxon>
        <taxon>Tracheophyta</taxon>
        <taxon>Spermatophyta</taxon>
        <taxon>Magnoliopsida</taxon>
        <taxon>eudicotyledons</taxon>
        <taxon>Gunneridae</taxon>
        <taxon>Pentapetalae</taxon>
        <taxon>rosids</taxon>
        <taxon>fabids</taxon>
        <taxon>Rosales</taxon>
        <taxon>Rosaceae</taxon>
        <taxon>Amygdaloideae</taxon>
        <taxon>Amygdaleae</taxon>
        <taxon>Prunus</taxon>
    </lineage>
</organism>
<dbReference type="AlphaFoldDB" id="A0A6J5U1I5"/>
<feature type="region of interest" description="Disordered" evidence="1">
    <location>
        <begin position="120"/>
        <end position="140"/>
    </location>
</feature>
<dbReference type="EMBL" id="CAEKDK010000002">
    <property type="protein sequence ID" value="CAB4270026.1"/>
    <property type="molecule type" value="Genomic_DNA"/>
</dbReference>
<name>A0A6J5U1I5_PRUAR</name>
<accession>A0A6J5U1I5</accession>
<dbReference type="Gene3D" id="1.10.168.20">
    <property type="entry name" value="Ribosomal protein S8e, subdomain"/>
    <property type="match status" value="1"/>
</dbReference>
<gene>
    <name evidence="2" type="ORF">CURHAP_LOCUS15977</name>
</gene>
<dbReference type="Proteomes" id="UP000507222">
    <property type="component" value="Unassembled WGS sequence"/>
</dbReference>
<dbReference type="InterPro" id="IPR042563">
    <property type="entry name" value="Ribosomal_protein_eS8_euk"/>
</dbReference>
<proteinExistence type="predicted"/>
<evidence type="ECO:0000256" key="1">
    <source>
        <dbReference type="SAM" id="MobiDB-lite"/>
    </source>
</evidence>
<sequence length="267" mass="28916">MRNVLLDVNYHDPYYFHAKILINGKLINEIWVYSIIGFGSARESKKDADAAGVVIDSIVCSTEIFVATYHTSTGKALAFTSSSASSHLDSQTQHANSPNSSSALQRSLTSVAASKMKKALGLKSPGSGSKKNLGSGGFGSGLEKPKRVMTVGELMRIQIGISDAMDSRVRIALLRISAAGELNFCAFLFVILVDLEGAAVAVVEEVKNNNHVVRKLKKHQQICTLDQHIEEQFGGGRLLACIIAWIGPRKWRSNNGHMSKMKNRGSA</sequence>
<evidence type="ECO:0000313" key="2">
    <source>
        <dbReference type="EMBL" id="CAB4270026.1"/>
    </source>
</evidence>
<evidence type="ECO:0000313" key="3">
    <source>
        <dbReference type="Proteomes" id="UP000507222"/>
    </source>
</evidence>
<reference evidence="2 3" key="1">
    <citation type="submission" date="2020-05" db="EMBL/GenBank/DDBJ databases">
        <authorList>
            <person name="Campoy J."/>
            <person name="Schneeberger K."/>
            <person name="Spophaly S."/>
        </authorList>
    </citation>
    <scope>NUCLEOTIDE SEQUENCE [LARGE SCALE GENOMIC DNA]</scope>
    <source>
        <strain evidence="2">PruArmRojPasFocal</strain>
    </source>
</reference>